<dbReference type="InterPro" id="IPR011717">
    <property type="entry name" value="TPR-4"/>
</dbReference>
<comment type="caution">
    <text evidence="2">The sequence shown here is derived from an EMBL/GenBank/DDBJ whole genome shotgun (WGS) entry which is preliminary data.</text>
</comment>
<feature type="compositionally biased region" description="Polar residues" evidence="1">
    <location>
        <begin position="254"/>
        <end position="263"/>
    </location>
</feature>
<keyword evidence="3" id="KW-1185">Reference proteome</keyword>
<sequence length="421" mass="44670">MNGPVSPWAVDMPSAANSGRPPLATRYRSADPIDWQGSKVYPMYTEQLSSSSSALTLSLLSAAPPSGVRAVGMGLSMVDGFIGLDSKRLTGVDVWREALEAGITFELSATVRGALFSLTPVWRDDDGEPRSWSGNYGIMVEQARDGRTVLHCSMGEGPPNFADLVVEVRATPTDAPTMPQPELSAHITPTISVPLTAPTSGTSPDADTTAETSPPPWSLAAISKATSAAPRSPAFPVGGHSRASARRARLAAPSQVSDTSPASGAQVDCTTVPPHLVVAADVNVSTIGDTAPLGPVDAAPRRDHGYRGALYDLGVAMYSRGEEQQAYGLWMQAAAAGHAEAAYELGVVYFRRGDLAEAERWWRTAAHRRVIRAMAGLAELLDRRGDHTQARLWRTQAATEHAVAAMDREAAEHTADLDPTR</sequence>
<protein>
    <recommendedName>
        <fullName evidence="4">Sel1 repeat family protein</fullName>
    </recommendedName>
</protein>
<proteinExistence type="predicted"/>
<name>A0A1W0BA73_9NOCA</name>
<feature type="region of interest" description="Disordered" evidence="1">
    <location>
        <begin position="193"/>
        <end position="265"/>
    </location>
</feature>
<accession>A0A1W0BA73</accession>
<organism evidence="2 3">
    <name type="scientific">Nocardia donostiensis</name>
    <dbReference type="NCBI Taxonomy" id="1538463"/>
    <lineage>
        <taxon>Bacteria</taxon>
        <taxon>Bacillati</taxon>
        <taxon>Actinomycetota</taxon>
        <taxon>Actinomycetes</taxon>
        <taxon>Mycobacteriales</taxon>
        <taxon>Nocardiaceae</taxon>
        <taxon>Nocardia</taxon>
    </lineage>
</organism>
<reference evidence="2 3" key="1">
    <citation type="journal article" date="2016" name="Antonie Van Leeuwenhoek">
        <title>Nocardia donostiensis sp. nov., isolated from human respiratory specimens.</title>
        <authorList>
            <person name="Ercibengoa M."/>
            <person name="Bell M."/>
            <person name="Marimon J.M."/>
            <person name="Humrighouse B."/>
            <person name="Klenk H.P."/>
            <person name="Potter G."/>
            <person name="Perez-Trallero E."/>
        </authorList>
    </citation>
    <scope>NUCLEOTIDE SEQUENCE [LARGE SCALE GENOMIC DNA]</scope>
    <source>
        <strain evidence="2 3">X1655</strain>
    </source>
</reference>
<evidence type="ECO:0000313" key="3">
    <source>
        <dbReference type="Proteomes" id="UP000188836"/>
    </source>
</evidence>
<dbReference type="Proteomes" id="UP000188836">
    <property type="component" value="Unassembled WGS sequence"/>
</dbReference>
<dbReference type="Gene3D" id="1.25.40.10">
    <property type="entry name" value="Tetratricopeptide repeat domain"/>
    <property type="match status" value="1"/>
</dbReference>
<dbReference type="SUPFAM" id="SSF81901">
    <property type="entry name" value="HCP-like"/>
    <property type="match status" value="1"/>
</dbReference>
<dbReference type="EMBL" id="MUMY01000002">
    <property type="protein sequence ID" value="ONM50074.1"/>
    <property type="molecule type" value="Genomic_DNA"/>
</dbReference>
<evidence type="ECO:0008006" key="4">
    <source>
        <dbReference type="Google" id="ProtNLM"/>
    </source>
</evidence>
<dbReference type="GO" id="GO:0042802">
    <property type="term" value="F:identical protein binding"/>
    <property type="evidence" value="ECO:0007669"/>
    <property type="project" value="InterPro"/>
</dbReference>
<dbReference type="OrthoDB" id="2850580at2"/>
<dbReference type="InterPro" id="IPR011990">
    <property type="entry name" value="TPR-like_helical_dom_sf"/>
</dbReference>
<dbReference type="STRING" id="1538463.B0T36_07060"/>
<evidence type="ECO:0000313" key="2">
    <source>
        <dbReference type="EMBL" id="ONM50074.1"/>
    </source>
</evidence>
<dbReference type="AlphaFoldDB" id="A0A1W0BA73"/>
<gene>
    <name evidence="2" type="ORF">B0T46_02965</name>
</gene>
<evidence type="ECO:0000256" key="1">
    <source>
        <dbReference type="SAM" id="MobiDB-lite"/>
    </source>
</evidence>
<dbReference type="Pfam" id="PF07721">
    <property type="entry name" value="TPR_4"/>
    <property type="match status" value="2"/>
</dbReference>
<feature type="compositionally biased region" description="Polar residues" evidence="1">
    <location>
        <begin position="193"/>
        <end position="212"/>
    </location>
</feature>